<comment type="similarity">
    <text evidence="1">Belongs to the HEM-1/HEM-2 family.</text>
</comment>
<dbReference type="GO" id="GO:0016477">
    <property type="term" value="P:cell migration"/>
    <property type="evidence" value="ECO:0007669"/>
    <property type="project" value="TreeGrafter"/>
</dbReference>
<evidence type="ECO:0000313" key="2">
    <source>
        <dbReference type="EMBL" id="CAD9405840.1"/>
    </source>
</evidence>
<sequence>MATPRAPPELHAVSKIWRACGVQSCGDVPLWNVVQPMQDESVWAMFPAAFAATFTSNKWRGAQYNSEIDGFANNAHVMLYAMNAVFSCSPSAVAASEEFLRISASVLLKLRLSDSYQQDKDMQGRLNAQFVFLEDFAKLSPADRSVLEQFVPYSVIHAARMDLARSPLGASTGGGGAAAEDDG</sequence>
<dbReference type="AlphaFoldDB" id="A0A7S2FP60"/>
<dbReference type="EMBL" id="HBGT01011242">
    <property type="protein sequence ID" value="CAD9405840.1"/>
    <property type="molecule type" value="Transcribed_RNA"/>
</dbReference>
<gene>
    <name evidence="2" type="ORF">FPAR1323_LOCUS6167</name>
</gene>
<dbReference type="GO" id="GO:0000902">
    <property type="term" value="P:cell morphogenesis"/>
    <property type="evidence" value="ECO:0007669"/>
    <property type="project" value="TreeGrafter"/>
</dbReference>
<dbReference type="GO" id="GO:0031209">
    <property type="term" value="C:SCAR complex"/>
    <property type="evidence" value="ECO:0007669"/>
    <property type="project" value="TreeGrafter"/>
</dbReference>
<dbReference type="InterPro" id="IPR019137">
    <property type="entry name" value="Nck-associated_protein-1"/>
</dbReference>
<name>A0A7S2FP60_9STRA</name>
<organism evidence="2">
    <name type="scientific">Florenciella parvula</name>
    <dbReference type="NCBI Taxonomy" id="236787"/>
    <lineage>
        <taxon>Eukaryota</taxon>
        <taxon>Sar</taxon>
        <taxon>Stramenopiles</taxon>
        <taxon>Ochrophyta</taxon>
        <taxon>Dictyochophyceae</taxon>
        <taxon>Florenciellales</taxon>
        <taxon>Florenciella</taxon>
    </lineage>
</organism>
<dbReference type="Pfam" id="PF09735">
    <property type="entry name" value="Nckap1"/>
    <property type="match status" value="1"/>
</dbReference>
<protein>
    <submittedName>
        <fullName evidence="2">Uncharacterized protein</fullName>
    </submittedName>
</protein>
<dbReference type="GO" id="GO:0030866">
    <property type="term" value="P:cortical actin cytoskeleton organization"/>
    <property type="evidence" value="ECO:0007669"/>
    <property type="project" value="TreeGrafter"/>
</dbReference>
<dbReference type="PANTHER" id="PTHR12093">
    <property type="entry name" value="NCK-ASSOCIATED PROTEIN 1"/>
    <property type="match status" value="1"/>
</dbReference>
<evidence type="ECO:0000256" key="1">
    <source>
        <dbReference type="ARBA" id="ARBA00037947"/>
    </source>
</evidence>
<accession>A0A7S2FP60</accession>
<dbReference type="GO" id="GO:0030031">
    <property type="term" value="P:cell projection assembly"/>
    <property type="evidence" value="ECO:0007669"/>
    <property type="project" value="TreeGrafter"/>
</dbReference>
<proteinExistence type="inferred from homology"/>
<reference evidence="2" key="1">
    <citation type="submission" date="2021-01" db="EMBL/GenBank/DDBJ databases">
        <authorList>
            <person name="Corre E."/>
            <person name="Pelletier E."/>
            <person name="Niang G."/>
            <person name="Scheremetjew M."/>
            <person name="Finn R."/>
            <person name="Kale V."/>
            <person name="Holt S."/>
            <person name="Cochrane G."/>
            <person name="Meng A."/>
            <person name="Brown T."/>
            <person name="Cohen L."/>
        </authorList>
    </citation>
    <scope>NUCLEOTIDE SEQUENCE</scope>
    <source>
        <strain evidence="2">RCC1693</strain>
    </source>
</reference>
<dbReference type="PANTHER" id="PTHR12093:SF10">
    <property type="entry name" value="MEMBRANE-ASSOCIATED PROTEIN HEM"/>
    <property type="match status" value="1"/>
</dbReference>